<dbReference type="InterPro" id="IPR002575">
    <property type="entry name" value="Aminoglycoside_PTrfase"/>
</dbReference>
<proteinExistence type="predicted"/>
<sequence>MIVGQAQVVADAFALGQVRAFGHAADGPMSRIWRLDATSGCYAVKEFRIAPDDETPTRLEASALLADAVRRAGVRTPRSVRSSTGSLLHGLHDHAAADVTYVSVATWIDGRTCEVRRDAETAAAWLGETLAAIELVPDPPNPPPLDPWLAGWLTESPTEAQWCAVLDQAYRAGRPWAEVLESRIPRLANLTAVVGSPSNDRQSMLHTDLQPKNVLVTSTGFALLDWDDAALCSRDLILGRTLVEWLTPDGVHTDAITRFLRSYRARGGSGAIADLSHFGYAAAAHLNHVHEAVTSDLADDHDDGNSAWLVTAALTNPLDLSTLEHVLDILRTAE</sequence>
<dbReference type="EMBL" id="JACBZH010000001">
    <property type="protein sequence ID" value="NYH91303.1"/>
    <property type="molecule type" value="Genomic_DNA"/>
</dbReference>
<evidence type="ECO:0000313" key="3">
    <source>
        <dbReference type="Proteomes" id="UP000579605"/>
    </source>
</evidence>
<dbReference type="Pfam" id="PF01636">
    <property type="entry name" value="APH"/>
    <property type="match status" value="1"/>
</dbReference>
<evidence type="ECO:0000313" key="2">
    <source>
        <dbReference type="EMBL" id="NYH91303.1"/>
    </source>
</evidence>
<reference evidence="2 3" key="1">
    <citation type="submission" date="2020-07" db="EMBL/GenBank/DDBJ databases">
        <title>Sequencing the genomes of 1000 actinobacteria strains.</title>
        <authorList>
            <person name="Klenk H.-P."/>
        </authorList>
    </citation>
    <scope>NUCLEOTIDE SEQUENCE [LARGE SCALE GENOMIC DNA]</scope>
    <source>
        <strain evidence="2 3">DSM 18448</strain>
    </source>
</reference>
<gene>
    <name evidence="2" type="ORF">F4554_003941</name>
</gene>
<keyword evidence="2" id="KW-0418">Kinase</keyword>
<protein>
    <submittedName>
        <fullName evidence="2">Ser/Thr protein kinase RdoA (MazF antagonist)</fullName>
    </submittedName>
</protein>
<organism evidence="2 3">
    <name type="scientific">Actinopolymorpha rutila</name>
    <dbReference type="NCBI Taxonomy" id="446787"/>
    <lineage>
        <taxon>Bacteria</taxon>
        <taxon>Bacillati</taxon>
        <taxon>Actinomycetota</taxon>
        <taxon>Actinomycetes</taxon>
        <taxon>Propionibacteriales</taxon>
        <taxon>Actinopolymorphaceae</taxon>
        <taxon>Actinopolymorpha</taxon>
    </lineage>
</organism>
<dbReference type="InterPro" id="IPR011009">
    <property type="entry name" value="Kinase-like_dom_sf"/>
</dbReference>
<feature type="domain" description="Aminoglycoside phosphotransferase" evidence="1">
    <location>
        <begin position="33"/>
        <end position="230"/>
    </location>
</feature>
<dbReference type="Proteomes" id="UP000579605">
    <property type="component" value="Unassembled WGS sequence"/>
</dbReference>
<evidence type="ECO:0000259" key="1">
    <source>
        <dbReference type="Pfam" id="PF01636"/>
    </source>
</evidence>
<dbReference type="SUPFAM" id="SSF56112">
    <property type="entry name" value="Protein kinase-like (PK-like)"/>
    <property type="match status" value="1"/>
</dbReference>
<comment type="caution">
    <text evidence="2">The sequence shown here is derived from an EMBL/GenBank/DDBJ whole genome shotgun (WGS) entry which is preliminary data.</text>
</comment>
<dbReference type="AlphaFoldDB" id="A0A852ZG72"/>
<name>A0A852ZG72_9ACTN</name>
<keyword evidence="2" id="KW-0808">Transferase</keyword>
<accession>A0A852ZG72</accession>
<dbReference type="GO" id="GO:0016301">
    <property type="term" value="F:kinase activity"/>
    <property type="evidence" value="ECO:0007669"/>
    <property type="project" value="UniProtKB-KW"/>
</dbReference>
<keyword evidence="3" id="KW-1185">Reference proteome</keyword>
<dbReference type="Gene3D" id="3.90.1200.10">
    <property type="match status" value="1"/>
</dbReference>